<dbReference type="AlphaFoldDB" id="A0AAQ4E9N6"/>
<feature type="region of interest" description="Disordered" evidence="1">
    <location>
        <begin position="1"/>
        <end position="55"/>
    </location>
</feature>
<evidence type="ECO:0000313" key="3">
    <source>
        <dbReference type="Proteomes" id="UP001321473"/>
    </source>
</evidence>
<name>A0AAQ4E9N6_AMBAM</name>
<accession>A0AAQ4E9N6</accession>
<dbReference type="Proteomes" id="UP001321473">
    <property type="component" value="Unassembled WGS sequence"/>
</dbReference>
<gene>
    <name evidence="2" type="ORF">V5799_025403</name>
</gene>
<reference evidence="2 3" key="1">
    <citation type="journal article" date="2023" name="Arcadia Sci">
        <title>De novo assembly of a long-read Amblyomma americanum tick genome.</title>
        <authorList>
            <person name="Chou S."/>
            <person name="Poskanzer K.E."/>
            <person name="Rollins M."/>
            <person name="Thuy-Boun P.S."/>
        </authorList>
    </citation>
    <scope>NUCLEOTIDE SEQUENCE [LARGE SCALE GENOMIC DNA]</scope>
    <source>
        <strain evidence="2">F_SG_1</strain>
        <tissue evidence="2">Salivary glands</tissue>
    </source>
</reference>
<proteinExistence type="predicted"/>
<sequence length="126" mass="13275">MLHSDITTASVNGDVPSKPASRRPSMAAGTKASNRGEAGSPSPGLTNMPHEEGGAVAVAKEKRKGANGLTEECQGHAGHHVILKAPHQTDALDENRLPFPNGERSQITRRRATTNACFGRQLKTTA</sequence>
<protein>
    <submittedName>
        <fullName evidence="2">Uncharacterized protein</fullName>
    </submittedName>
</protein>
<keyword evidence="3" id="KW-1185">Reference proteome</keyword>
<evidence type="ECO:0000256" key="1">
    <source>
        <dbReference type="SAM" id="MobiDB-lite"/>
    </source>
</evidence>
<evidence type="ECO:0000313" key="2">
    <source>
        <dbReference type="EMBL" id="KAK8771353.1"/>
    </source>
</evidence>
<organism evidence="2 3">
    <name type="scientific">Amblyomma americanum</name>
    <name type="common">Lone star tick</name>
    <dbReference type="NCBI Taxonomy" id="6943"/>
    <lineage>
        <taxon>Eukaryota</taxon>
        <taxon>Metazoa</taxon>
        <taxon>Ecdysozoa</taxon>
        <taxon>Arthropoda</taxon>
        <taxon>Chelicerata</taxon>
        <taxon>Arachnida</taxon>
        <taxon>Acari</taxon>
        <taxon>Parasitiformes</taxon>
        <taxon>Ixodida</taxon>
        <taxon>Ixodoidea</taxon>
        <taxon>Ixodidae</taxon>
        <taxon>Amblyomminae</taxon>
        <taxon>Amblyomma</taxon>
    </lineage>
</organism>
<dbReference type="EMBL" id="JARKHS020019859">
    <property type="protein sequence ID" value="KAK8771353.1"/>
    <property type="molecule type" value="Genomic_DNA"/>
</dbReference>
<comment type="caution">
    <text evidence="2">The sequence shown here is derived from an EMBL/GenBank/DDBJ whole genome shotgun (WGS) entry which is preliminary data.</text>
</comment>
<feature type="compositionally biased region" description="Polar residues" evidence="1">
    <location>
        <begin position="1"/>
        <end position="11"/>
    </location>
</feature>